<protein>
    <recommendedName>
        <fullName evidence="5">Transcription factor IIIC subunit delta N-term-domain-containing protein</fullName>
    </recommendedName>
</protein>
<dbReference type="EMBL" id="CAJVOS010000049">
    <property type="protein sequence ID" value="CAG8196214.1"/>
    <property type="molecule type" value="Genomic_DNA"/>
</dbReference>
<organism evidence="3 4">
    <name type="scientific">Penicillium olsonii</name>
    <dbReference type="NCBI Taxonomy" id="99116"/>
    <lineage>
        <taxon>Eukaryota</taxon>
        <taxon>Fungi</taxon>
        <taxon>Dikarya</taxon>
        <taxon>Ascomycota</taxon>
        <taxon>Pezizomycotina</taxon>
        <taxon>Eurotiomycetes</taxon>
        <taxon>Eurotiomycetidae</taxon>
        <taxon>Eurotiales</taxon>
        <taxon>Aspergillaceae</taxon>
        <taxon>Penicillium</taxon>
    </lineage>
</organism>
<proteinExistence type="predicted"/>
<dbReference type="PANTHER" id="PTHR15496">
    <property type="entry name" value="GENERAL TRANSCRIPTION FACTOR 3C POLYPEPTIDE 4 FAMILY"/>
    <property type="match status" value="1"/>
</dbReference>
<sequence length="718" mass="79158">MLRPVALSVIPSCREAISWSAEGEIAIAAGEYFQILTPSFARANTALGSEPDWNVTRVRANLFTNAEWPAFLPGDRDQFSIAGEQSPANIIALAWSPAGLGKYRRSVLLVLTSNLVLSIWEPLGLKQQWTRVGVVNHAFWPQPEHSQDPTAHGFQKTNIRSFTWCDSPKASTLRSEGSTLPALETRWGASLLAVANDFNEISLIQLRRSPPTDGSSRHYELHVLATHSLDDQERPNSLLCPGSLFEKAMRERQRTTSLSCGPWLVSDNETPGNSERNVAMIAAVCGTQLRLVKIDLFLESSIQDDVQQIVLSANLEDHPMGRSKERWDQNHITGPLGWMHTESSSSMVLAVGVMAGFITISMHREMYDTTGSNSPDLQVREWPIVEPESEDTPNRKGRHLEPIYGMLPATNQQGRTCKLHLGTLGGVGLTTELSQIEAGKTPQQPQWKRMVEDIQEQYDLDHDLGGTSVSRIWGLATYRGITAAISTFHPTDMIEYRVSSDDVSTLVFSEEFGRIPDTRAVFTPWMANGQPPDHNRIGEVMHFVLPGADGDVDPDEEGQRLIYVVACRAIVGESDQAIRTLAQRSLERLAIVTGADLTDEISKCGSPPSLLDAKSADQITGPGGYIYERCEVCDAGIGWSSTQQARCANGHLWLRCGVSFLAIQEPGISKYCSFCRTEALDEEYVAAALGHEMSKTARGLFETFDACLHCAGKFQAIY</sequence>
<dbReference type="InterPro" id="IPR044230">
    <property type="entry name" value="GTF3C4"/>
</dbReference>
<dbReference type="OrthoDB" id="6021743at2759"/>
<dbReference type="AlphaFoldDB" id="A0A9W4MZ03"/>
<comment type="caution">
    <text evidence="3">The sequence shown here is derived from an EMBL/GenBank/DDBJ whole genome shotgun (WGS) entry which is preliminary data.</text>
</comment>
<dbReference type="PANTHER" id="PTHR15496:SF2">
    <property type="entry name" value="GENERAL TRANSCRIPTION FACTOR 3C POLYPEPTIDE 4"/>
    <property type="match status" value="1"/>
</dbReference>
<evidence type="ECO:0000259" key="1">
    <source>
        <dbReference type="Pfam" id="PF12657"/>
    </source>
</evidence>
<evidence type="ECO:0000313" key="4">
    <source>
        <dbReference type="Proteomes" id="UP001153618"/>
    </source>
</evidence>
<dbReference type="Proteomes" id="UP001153618">
    <property type="component" value="Unassembled WGS sequence"/>
</dbReference>
<feature type="domain" description="Transcription factor IIIC putative zinc-finger" evidence="2">
    <location>
        <begin position="618"/>
        <end position="714"/>
    </location>
</feature>
<dbReference type="InterPro" id="IPR024761">
    <property type="entry name" value="TFIIIC_delta_N"/>
</dbReference>
<evidence type="ECO:0000259" key="2">
    <source>
        <dbReference type="Pfam" id="PF12660"/>
    </source>
</evidence>
<keyword evidence="4" id="KW-1185">Reference proteome</keyword>
<evidence type="ECO:0008006" key="5">
    <source>
        <dbReference type="Google" id="ProtNLM"/>
    </source>
</evidence>
<accession>A0A9W4MZ03</accession>
<reference evidence="3" key="1">
    <citation type="submission" date="2021-07" db="EMBL/GenBank/DDBJ databases">
        <authorList>
            <person name="Branca A.L. A."/>
        </authorList>
    </citation>
    <scope>NUCLEOTIDE SEQUENCE</scope>
</reference>
<dbReference type="GO" id="GO:0006384">
    <property type="term" value="P:transcription initiation at RNA polymerase III promoter"/>
    <property type="evidence" value="ECO:0007669"/>
    <property type="project" value="InterPro"/>
</dbReference>
<dbReference type="InterPro" id="IPR024764">
    <property type="entry name" value="TFIIIC_Znf"/>
</dbReference>
<dbReference type="Pfam" id="PF12660">
    <property type="entry name" value="zf-TFIIIC"/>
    <property type="match status" value="1"/>
</dbReference>
<dbReference type="Pfam" id="PF12657">
    <property type="entry name" value="TFIIIC_delta"/>
    <property type="match status" value="1"/>
</dbReference>
<feature type="domain" description="Transcription factor IIIC 90kDa subunit N-terminal" evidence="1">
    <location>
        <begin position="19"/>
        <end position="510"/>
    </location>
</feature>
<evidence type="ECO:0000313" key="3">
    <source>
        <dbReference type="EMBL" id="CAG8196214.1"/>
    </source>
</evidence>
<dbReference type="GO" id="GO:0000127">
    <property type="term" value="C:transcription factor TFIIIC complex"/>
    <property type="evidence" value="ECO:0007669"/>
    <property type="project" value="InterPro"/>
</dbReference>
<gene>
    <name evidence="3" type="ORF">POLS_LOCUS7396</name>
</gene>
<dbReference type="GO" id="GO:0004402">
    <property type="term" value="F:histone acetyltransferase activity"/>
    <property type="evidence" value="ECO:0007669"/>
    <property type="project" value="InterPro"/>
</dbReference>
<name>A0A9W4MZ03_PENOL</name>